<evidence type="ECO:0000256" key="8">
    <source>
        <dbReference type="ARBA" id="ARBA00023136"/>
    </source>
</evidence>
<feature type="binding site" evidence="10">
    <location>
        <begin position="79"/>
        <end position="80"/>
    </location>
    <ligand>
        <name>substrate</name>
    </ligand>
</feature>
<comment type="cofactor">
    <cofactor evidence="10">
        <name>Mn(2+)</name>
        <dbReference type="ChEBI" id="CHEBI:29035"/>
    </cofactor>
    <text evidence="10">Binds 2 Mn(2+) ions per subunit in a binuclear metal center.</text>
</comment>
<feature type="binding site" evidence="10">
    <location>
        <position position="160"/>
    </location>
    <ligand>
        <name>substrate</name>
    </ligand>
</feature>
<evidence type="ECO:0000256" key="7">
    <source>
        <dbReference type="ARBA" id="ARBA00023098"/>
    </source>
</evidence>
<dbReference type="GO" id="GO:0019897">
    <property type="term" value="C:extrinsic component of plasma membrane"/>
    <property type="evidence" value="ECO:0007669"/>
    <property type="project" value="UniProtKB-UniRule"/>
</dbReference>
<keyword evidence="6 10" id="KW-0378">Hydrolase</keyword>
<comment type="subcellular location">
    <subcellularLocation>
        <location evidence="10">Cell inner membrane</location>
        <topology evidence="10">Peripheral membrane protein</topology>
        <orientation evidence="10">Cytoplasmic side</orientation>
    </subcellularLocation>
</comment>
<feature type="binding site" evidence="10">
    <location>
        <position position="197"/>
    </location>
    <ligand>
        <name>Mn(2+)</name>
        <dbReference type="ChEBI" id="CHEBI:29035"/>
        <label>1</label>
    </ligand>
</feature>
<dbReference type="GO" id="GO:0030145">
    <property type="term" value="F:manganese ion binding"/>
    <property type="evidence" value="ECO:0007669"/>
    <property type="project" value="UniProtKB-UniRule"/>
</dbReference>
<evidence type="ECO:0000256" key="3">
    <source>
        <dbReference type="ARBA" id="ARBA00022519"/>
    </source>
</evidence>
<dbReference type="SUPFAM" id="SSF56300">
    <property type="entry name" value="Metallo-dependent phosphatases"/>
    <property type="match status" value="1"/>
</dbReference>
<reference evidence="12" key="2">
    <citation type="submission" date="2023-08" db="EMBL/GenBank/DDBJ databases">
        <authorList>
            <person name="Luo J."/>
        </authorList>
    </citation>
    <scope>NUCLEOTIDE SEQUENCE</scope>
    <source>
        <strain evidence="12">DSM 25064</strain>
    </source>
</reference>
<evidence type="ECO:0000256" key="9">
    <source>
        <dbReference type="ARBA" id="ARBA00023211"/>
    </source>
</evidence>
<feature type="domain" description="Calcineurin-like phosphoesterase" evidence="11">
    <location>
        <begin position="1"/>
        <end position="199"/>
    </location>
</feature>
<reference evidence="12" key="1">
    <citation type="journal article" date="2010" name="Int. J. Syst. Evol. Microbiol.">
        <title>Porticoccus litoralis gen. nov., sp. nov., a gammaproteobacterium isolated from the Yellow Sea.</title>
        <authorList>
            <person name="Oh H.M."/>
            <person name="Kim H."/>
            <person name="Kim K.M."/>
            <person name="Min G.S."/>
            <person name="Cho J.C."/>
        </authorList>
    </citation>
    <scope>NUCLEOTIDE SEQUENCE</scope>
    <source>
        <strain evidence="12">DSM 25064</strain>
    </source>
</reference>
<evidence type="ECO:0000259" key="11">
    <source>
        <dbReference type="Pfam" id="PF00149"/>
    </source>
</evidence>
<evidence type="ECO:0000256" key="6">
    <source>
        <dbReference type="ARBA" id="ARBA00022801"/>
    </source>
</evidence>
<evidence type="ECO:0000313" key="12">
    <source>
        <dbReference type="EMBL" id="MDP1519820.1"/>
    </source>
</evidence>
<dbReference type="InterPro" id="IPR029052">
    <property type="entry name" value="Metallo-depent_PP-like"/>
</dbReference>
<comment type="function">
    <text evidence="10">Hydrolyzes the pyrophosphate bond of UDP-2,3-diacylglucosamine to yield 2,3-diacylglucosamine 1-phosphate (lipid X) and UMP by catalyzing the attack of water at the alpha-P atom. Involved in the biosynthesis of lipid A, a phosphorylated glycolipid that anchors the lipopolysaccharide to the outer membrane of the cell.</text>
</comment>
<dbReference type="InterPro" id="IPR004843">
    <property type="entry name" value="Calcineurin-like_PHP"/>
</dbReference>
<keyword evidence="5 10" id="KW-0479">Metal-binding</keyword>
<dbReference type="GO" id="GO:0008758">
    <property type="term" value="F:UDP-2,3-diacylglucosamine hydrolase activity"/>
    <property type="evidence" value="ECO:0007669"/>
    <property type="project" value="UniProtKB-UniRule"/>
</dbReference>
<feature type="binding site" evidence="10">
    <location>
        <position position="164"/>
    </location>
    <ligand>
        <name>substrate</name>
    </ligand>
</feature>
<comment type="pathway">
    <text evidence="10">Glycolipid biosynthesis; lipid IV(A) biosynthesis; lipid IV(A) from (3R)-3-hydroxytetradecanoyl-[acyl-carrier-protein] and UDP-N-acetyl-alpha-D-glucosamine: step 4/6.</text>
</comment>
<sequence>MSTLLISDLHLSPERPAVTRAFFAFLHDKAREAEALYILGDLFESWIGDDDPAPLPREVIGELKQLSDSGTLLYFMHGNRDFMIARRFARETGCTLLPDHYVARLAGEPVLLMHGDTLCTDDVDYQKFRRISRFRPLQFVMRHLPLKKRQKIAADLRRKSMSANANKADNIMDVSPVEVERMMRAYDVKRLIHGHTHRPDRHRLPCGERLVLGDWHHHGWYIEIEKDREPELISFPIED</sequence>
<dbReference type="CDD" id="cd07398">
    <property type="entry name" value="MPP_YbbF-LpxH"/>
    <property type="match status" value="1"/>
</dbReference>
<comment type="caution">
    <text evidence="12">The sequence shown here is derived from an EMBL/GenBank/DDBJ whole genome shotgun (WGS) entry which is preliminary data.</text>
</comment>
<comment type="catalytic activity">
    <reaction evidence="10">
        <text>UDP-2-N,3-O-bis[(3R)-3-hydroxytetradecanoyl]-alpha-D-glucosamine + H2O = 2-N,3-O-bis[(3R)-3-hydroxytetradecanoyl]-alpha-D-glucosaminyl 1-phosphate + UMP + 2 H(+)</text>
        <dbReference type="Rhea" id="RHEA:25213"/>
        <dbReference type="ChEBI" id="CHEBI:15377"/>
        <dbReference type="ChEBI" id="CHEBI:15378"/>
        <dbReference type="ChEBI" id="CHEBI:57865"/>
        <dbReference type="ChEBI" id="CHEBI:57957"/>
        <dbReference type="ChEBI" id="CHEBI:78847"/>
        <dbReference type="EC" id="3.6.1.54"/>
    </reaction>
</comment>
<keyword evidence="3 10" id="KW-0997">Cell inner membrane</keyword>
<feature type="binding site" evidence="10">
    <location>
        <position position="41"/>
    </location>
    <ligand>
        <name>Mn(2+)</name>
        <dbReference type="ChEBI" id="CHEBI:29035"/>
        <label>2</label>
    </ligand>
</feature>
<dbReference type="AlphaFoldDB" id="A0AAW8B188"/>
<keyword evidence="7 10" id="KW-0443">Lipid metabolism</keyword>
<dbReference type="HAMAP" id="MF_00575">
    <property type="entry name" value="LpxH"/>
    <property type="match status" value="1"/>
</dbReference>
<evidence type="ECO:0000256" key="1">
    <source>
        <dbReference type="ARBA" id="ARBA00022475"/>
    </source>
</evidence>
<evidence type="ECO:0000256" key="5">
    <source>
        <dbReference type="ARBA" id="ARBA00022723"/>
    </source>
</evidence>
<dbReference type="Pfam" id="PF00149">
    <property type="entry name" value="Metallophos"/>
    <property type="match status" value="1"/>
</dbReference>
<dbReference type="RefSeq" id="WP_305169332.1">
    <property type="nucleotide sequence ID" value="NZ_JAUUUU010000001.1"/>
</dbReference>
<feature type="binding site" evidence="10">
    <location>
        <position position="10"/>
    </location>
    <ligand>
        <name>Mn(2+)</name>
        <dbReference type="ChEBI" id="CHEBI:29035"/>
        <label>1</label>
    </ligand>
</feature>
<dbReference type="InterPro" id="IPR010138">
    <property type="entry name" value="UDP-diacylglucosamine_Hdrlase"/>
</dbReference>
<organism evidence="12 13">
    <name type="scientific">Porticoccus litoralis</name>
    <dbReference type="NCBI Taxonomy" id="434086"/>
    <lineage>
        <taxon>Bacteria</taxon>
        <taxon>Pseudomonadati</taxon>
        <taxon>Pseudomonadota</taxon>
        <taxon>Gammaproteobacteria</taxon>
        <taxon>Cellvibrionales</taxon>
        <taxon>Porticoccaceae</taxon>
        <taxon>Porticoccus</taxon>
    </lineage>
</organism>
<keyword evidence="9 10" id="KW-0464">Manganese</keyword>
<dbReference type="PANTHER" id="PTHR34990">
    <property type="entry name" value="UDP-2,3-DIACYLGLUCOSAMINE HYDROLASE-RELATED"/>
    <property type="match status" value="1"/>
</dbReference>
<evidence type="ECO:0000256" key="4">
    <source>
        <dbReference type="ARBA" id="ARBA00022556"/>
    </source>
</evidence>
<name>A0AAW8B188_9GAMM</name>
<feature type="binding site" evidence="10">
    <location>
        <position position="114"/>
    </location>
    <ligand>
        <name>Mn(2+)</name>
        <dbReference type="ChEBI" id="CHEBI:29035"/>
        <label>2</label>
    </ligand>
</feature>
<feature type="binding site" evidence="10">
    <location>
        <position position="195"/>
    </location>
    <ligand>
        <name>substrate</name>
    </ligand>
</feature>
<keyword evidence="8 10" id="KW-0472">Membrane</keyword>
<feature type="binding site" evidence="10">
    <location>
        <position position="8"/>
    </location>
    <ligand>
        <name>Mn(2+)</name>
        <dbReference type="ChEBI" id="CHEBI:29035"/>
        <label>1</label>
    </ligand>
</feature>
<accession>A0AAW8B188</accession>
<feature type="binding site" evidence="10">
    <location>
        <position position="79"/>
    </location>
    <ligand>
        <name>Mn(2+)</name>
        <dbReference type="ChEBI" id="CHEBI:29035"/>
        <label>2</label>
    </ligand>
</feature>
<dbReference type="NCBIfam" id="NF003743">
    <property type="entry name" value="PRK05340.1"/>
    <property type="match status" value="1"/>
</dbReference>
<keyword evidence="1 10" id="KW-1003">Cell membrane</keyword>
<keyword evidence="2 10" id="KW-0444">Lipid biosynthesis</keyword>
<evidence type="ECO:0000313" key="13">
    <source>
        <dbReference type="Proteomes" id="UP001178354"/>
    </source>
</evidence>
<gene>
    <name evidence="10" type="primary">lpxH</name>
    <name evidence="12" type="ORF">Q8A57_02440</name>
</gene>
<dbReference type="InterPro" id="IPR043461">
    <property type="entry name" value="LpxH-like"/>
</dbReference>
<dbReference type="PANTHER" id="PTHR34990:SF1">
    <property type="entry name" value="UDP-2,3-DIACYLGLUCOSAMINE HYDROLASE"/>
    <property type="match status" value="1"/>
</dbReference>
<keyword evidence="4 10" id="KW-0441">Lipid A biosynthesis</keyword>
<evidence type="ECO:0000256" key="10">
    <source>
        <dbReference type="HAMAP-Rule" id="MF_00575"/>
    </source>
</evidence>
<dbReference type="GO" id="GO:0009245">
    <property type="term" value="P:lipid A biosynthetic process"/>
    <property type="evidence" value="ECO:0007669"/>
    <property type="project" value="UniProtKB-UniRule"/>
</dbReference>
<protein>
    <recommendedName>
        <fullName evidence="10">UDP-2,3-diacylglucosamine hydrolase</fullName>
        <ecNumber evidence="10">3.6.1.54</ecNumber>
    </recommendedName>
    <alternativeName>
        <fullName evidence="10">UDP-2,3-diacylglucosamine diphosphatase</fullName>
    </alternativeName>
</protein>
<dbReference type="Gene3D" id="3.60.21.10">
    <property type="match status" value="1"/>
</dbReference>
<dbReference type="Proteomes" id="UP001178354">
    <property type="component" value="Unassembled WGS sequence"/>
</dbReference>
<dbReference type="EMBL" id="JAUUUU010000001">
    <property type="protein sequence ID" value="MDP1519820.1"/>
    <property type="molecule type" value="Genomic_DNA"/>
</dbReference>
<dbReference type="NCBIfam" id="TIGR01854">
    <property type="entry name" value="lipid_A_lpxH"/>
    <property type="match status" value="1"/>
</dbReference>
<comment type="similarity">
    <text evidence="10">Belongs to the LpxH family.</text>
</comment>
<dbReference type="GO" id="GO:0005737">
    <property type="term" value="C:cytoplasm"/>
    <property type="evidence" value="ECO:0007669"/>
    <property type="project" value="InterPro"/>
</dbReference>
<proteinExistence type="inferred from homology"/>
<feature type="binding site" evidence="10">
    <location>
        <position position="195"/>
    </location>
    <ligand>
        <name>Mn(2+)</name>
        <dbReference type="ChEBI" id="CHEBI:29035"/>
        <label>2</label>
    </ligand>
</feature>
<feature type="binding site" evidence="10">
    <location>
        <position position="167"/>
    </location>
    <ligand>
        <name>substrate</name>
    </ligand>
</feature>
<dbReference type="EC" id="3.6.1.54" evidence="10"/>
<feature type="binding site" evidence="10">
    <location>
        <position position="41"/>
    </location>
    <ligand>
        <name>Mn(2+)</name>
        <dbReference type="ChEBI" id="CHEBI:29035"/>
        <label>1</label>
    </ligand>
</feature>
<keyword evidence="13" id="KW-1185">Reference proteome</keyword>
<evidence type="ECO:0000256" key="2">
    <source>
        <dbReference type="ARBA" id="ARBA00022516"/>
    </source>
</evidence>
<feature type="binding site" evidence="10">
    <location>
        <position position="122"/>
    </location>
    <ligand>
        <name>substrate</name>
    </ligand>
</feature>